<dbReference type="InterPro" id="IPR031630">
    <property type="entry name" value="CCDC117"/>
</dbReference>
<dbReference type="Pfam" id="PF15810">
    <property type="entry name" value="CCDC117"/>
    <property type="match status" value="1"/>
</dbReference>
<protein>
    <submittedName>
        <fullName evidence="1">Uncharacterized protein</fullName>
    </submittedName>
</protein>
<name>A0AAD9KQM1_RIDPI</name>
<keyword evidence="2" id="KW-1185">Reference proteome</keyword>
<comment type="caution">
    <text evidence="1">The sequence shown here is derived from an EMBL/GenBank/DDBJ whole genome shotgun (WGS) entry which is preliminary data.</text>
</comment>
<reference evidence="1" key="1">
    <citation type="journal article" date="2023" name="Mol. Biol. Evol.">
        <title>Third-Generation Sequencing Reveals the Adaptive Role of the Epigenome in Three Deep-Sea Polychaetes.</title>
        <authorList>
            <person name="Perez M."/>
            <person name="Aroh O."/>
            <person name="Sun Y."/>
            <person name="Lan Y."/>
            <person name="Juniper S.K."/>
            <person name="Young C.R."/>
            <person name="Angers B."/>
            <person name="Qian P.Y."/>
        </authorList>
    </citation>
    <scope>NUCLEOTIDE SEQUENCE</scope>
    <source>
        <strain evidence="1">R07B-5</strain>
    </source>
</reference>
<organism evidence="1 2">
    <name type="scientific">Ridgeia piscesae</name>
    <name type="common">Tubeworm</name>
    <dbReference type="NCBI Taxonomy" id="27915"/>
    <lineage>
        <taxon>Eukaryota</taxon>
        <taxon>Metazoa</taxon>
        <taxon>Spiralia</taxon>
        <taxon>Lophotrochozoa</taxon>
        <taxon>Annelida</taxon>
        <taxon>Polychaeta</taxon>
        <taxon>Sedentaria</taxon>
        <taxon>Canalipalpata</taxon>
        <taxon>Sabellida</taxon>
        <taxon>Siboglinidae</taxon>
        <taxon>Ridgeia</taxon>
    </lineage>
</organism>
<gene>
    <name evidence="1" type="ORF">NP493_710g01064</name>
</gene>
<sequence length="401" mass="43556">MVWQPTPVGTMHPYHGMDEFAASPTPVELVHEPGPATTNTGVIPSELSMLLSIPVSGTMSGDGTPVVQTMPIASTMTMTAHNAVNFASNSFMFPSPSVPTSGGGFSFTPLTTSYTPFQFPSPAYRAPVPVSGSSALPRLSAWNCQEPAVLTGGRTPQADICQVTHSSCTTLPKPCSFVRPTRVRCFKRRANIIDDRDTPHAKVHINEEKMTACMQQLHLDNNNLNWHPNLEDRFPRRRARTLQEIENRLKEEDEDEDLETEMELAKSKAKGLKTLELSKTLKLGMHTKEILPKAVIEGLQKPCMQLVLWKPPGDMICNVVKEVTKQVSDTGGMEVEVGNNAIGTSVTSLPDLCVGHMGAPVVWCPASSASKVTVPTPSPAPGSNISMPLEICDIDDDEMEL</sequence>
<dbReference type="EMBL" id="JAODUO010000712">
    <property type="protein sequence ID" value="KAK2175701.1"/>
    <property type="molecule type" value="Genomic_DNA"/>
</dbReference>
<dbReference type="AlphaFoldDB" id="A0AAD9KQM1"/>
<accession>A0AAD9KQM1</accession>
<dbReference type="Proteomes" id="UP001209878">
    <property type="component" value="Unassembled WGS sequence"/>
</dbReference>
<evidence type="ECO:0000313" key="2">
    <source>
        <dbReference type="Proteomes" id="UP001209878"/>
    </source>
</evidence>
<proteinExistence type="predicted"/>
<evidence type="ECO:0000313" key="1">
    <source>
        <dbReference type="EMBL" id="KAK2175701.1"/>
    </source>
</evidence>
<dbReference type="PANTHER" id="PTHR36128">
    <property type="entry name" value="COILED-COIL DOMAIN-CONTAINING PROTEIN 117"/>
    <property type="match status" value="1"/>
</dbReference>
<dbReference type="PANTHER" id="PTHR36128:SF1">
    <property type="entry name" value="COILED-COIL DOMAIN-CONTAINING PROTEIN 117"/>
    <property type="match status" value="1"/>
</dbReference>